<organism evidence="2">
    <name type="scientific">Myoviridae sp. ctpKu3</name>
    <dbReference type="NCBI Taxonomy" id="2825175"/>
    <lineage>
        <taxon>Viruses</taxon>
        <taxon>Duplodnaviria</taxon>
        <taxon>Heunggongvirae</taxon>
        <taxon>Uroviricota</taxon>
        <taxon>Caudoviricetes</taxon>
    </lineage>
</organism>
<keyword evidence="1" id="KW-1133">Transmembrane helix</keyword>
<reference evidence="2" key="1">
    <citation type="journal article" date="2021" name="Proc. Natl. Acad. Sci. U.S.A.">
        <title>A Catalog of Tens of Thousands of Viruses from Human Metagenomes Reveals Hidden Associations with Chronic Diseases.</title>
        <authorList>
            <person name="Tisza M.J."/>
            <person name="Buck C.B."/>
        </authorList>
    </citation>
    <scope>NUCLEOTIDE SEQUENCE</scope>
    <source>
        <strain evidence="2">CtpKu3</strain>
    </source>
</reference>
<proteinExistence type="predicted"/>
<dbReference type="EMBL" id="BK016151">
    <property type="protein sequence ID" value="DAF98594.1"/>
    <property type="molecule type" value="Genomic_DNA"/>
</dbReference>
<protein>
    <submittedName>
        <fullName evidence="2">Uncharacterized protein</fullName>
    </submittedName>
</protein>
<name>A0A8S5UW24_9CAUD</name>
<feature type="transmembrane region" description="Helical" evidence="1">
    <location>
        <begin position="6"/>
        <end position="23"/>
    </location>
</feature>
<keyword evidence="1" id="KW-0812">Transmembrane</keyword>
<evidence type="ECO:0000256" key="1">
    <source>
        <dbReference type="SAM" id="Phobius"/>
    </source>
</evidence>
<sequence>MIDDTLYRLIMTALISFYFILIGRKLQKLDEDRMKECEFYFRIKIWLISRGVKDV</sequence>
<evidence type="ECO:0000313" key="2">
    <source>
        <dbReference type="EMBL" id="DAF98594.1"/>
    </source>
</evidence>
<keyword evidence="1" id="KW-0472">Membrane</keyword>
<accession>A0A8S5UW24</accession>